<gene>
    <name evidence="2" type="ORF">SDC9_67305</name>
</gene>
<comment type="caution">
    <text evidence="2">The sequence shown here is derived from an EMBL/GenBank/DDBJ whole genome shotgun (WGS) entry which is preliminary data.</text>
</comment>
<reference evidence="2" key="1">
    <citation type="submission" date="2019-08" db="EMBL/GenBank/DDBJ databases">
        <authorList>
            <person name="Kucharzyk K."/>
            <person name="Murdoch R.W."/>
            <person name="Higgins S."/>
            <person name="Loffler F."/>
        </authorList>
    </citation>
    <scope>NUCLEOTIDE SEQUENCE</scope>
</reference>
<sequence length="96" mass="10290">MARIIDGVWQDAVRRAKEPHETLNIFYAEERGQRADQDDGIERCGGKTACLRVVAGAETYLYLALRAAAKGITDGVEKGEDGEDDARGGVGAGPQL</sequence>
<evidence type="ECO:0000256" key="1">
    <source>
        <dbReference type="SAM" id="MobiDB-lite"/>
    </source>
</evidence>
<proteinExistence type="predicted"/>
<organism evidence="2">
    <name type="scientific">bioreactor metagenome</name>
    <dbReference type="NCBI Taxonomy" id="1076179"/>
    <lineage>
        <taxon>unclassified sequences</taxon>
        <taxon>metagenomes</taxon>
        <taxon>ecological metagenomes</taxon>
    </lineage>
</organism>
<name>A0A644XY96_9ZZZZ</name>
<evidence type="ECO:0000313" key="2">
    <source>
        <dbReference type="EMBL" id="MPM20867.1"/>
    </source>
</evidence>
<feature type="region of interest" description="Disordered" evidence="1">
    <location>
        <begin position="74"/>
        <end position="96"/>
    </location>
</feature>
<dbReference type="AlphaFoldDB" id="A0A644XY96"/>
<dbReference type="EMBL" id="VSSQ01003472">
    <property type="protein sequence ID" value="MPM20867.1"/>
    <property type="molecule type" value="Genomic_DNA"/>
</dbReference>
<protein>
    <submittedName>
        <fullName evidence="2">Uncharacterized protein</fullName>
    </submittedName>
</protein>
<accession>A0A644XY96</accession>